<organism evidence="1 2">
    <name type="scientific">Tissierella simiarum</name>
    <dbReference type="NCBI Taxonomy" id="2841534"/>
    <lineage>
        <taxon>Bacteria</taxon>
        <taxon>Bacillati</taxon>
        <taxon>Bacillota</taxon>
        <taxon>Tissierellia</taxon>
        <taxon>Tissierellales</taxon>
        <taxon>Tissierellaceae</taxon>
        <taxon>Tissierella</taxon>
    </lineage>
</organism>
<proteinExistence type="predicted"/>
<keyword evidence="2" id="KW-1185">Reference proteome</keyword>
<accession>A0ABS6E9Q6</accession>
<evidence type="ECO:0000313" key="1">
    <source>
        <dbReference type="EMBL" id="MBU5439665.1"/>
    </source>
</evidence>
<reference evidence="1 2" key="1">
    <citation type="submission" date="2021-06" db="EMBL/GenBank/DDBJ databases">
        <authorList>
            <person name="Sun Q."/>
            <person name="Li D."/>
        </authorList>
    </citation>
    <scope>NUCLEOTIDE SEQUENCE [LARGE SCALE GENOMIC DNA]</scope>
    <source>
        <strain evidence="1 2">MSJ-40</strain>
    </source>
</reference>
<gene>
    <name evidence="1" type="ORF">KQI42_16745</name>
</gene>
<dbReference type="RefSeq" id="WP_216521429.1">
    <property type="nucleotide sequence ID" value="NZ_JAHLPM010000017.1"/>
</dbReference>
<dbReference type="Proteomes" id="UP000749471">
    <property type="component" value="Unassembled WGS sequence"/>
</dbReference>
<sequence length="244" mass="29204">MVLANNNLYNIYEGLKHNFLFNNDINCIHILLNLYDLEENITNIYPKYVSINHIKKHITRYLKHRRDNHLISLNIGQLIHEDINRLELYIYLEGYKYGYIDNKWVNILEEETVKHFSIEELYDIKYLFHFDTSIEEISKLKAALGEEIHKGEKDSNYLYSLISSYCNKVIKNKVYSLNKFMDKQLTIEYNSDNLNIKEEEPFLTLEELNGIYKELVKIAIKNGIKLYKDAYWNGLNDRVLKRYS</sequence>
<comment type="caution">
    <text evidence="1">The sequence shown here is derived from an EMBL/GenBank/DDBJ whole genome shotgun (WGS) entry which is preliminary data.</text>
</comment>
<name>A0ABS6E9Q6_9FIRM</name>
<evidence type="ECO:0000313" key="2">
    <source>
        <dbReference type="Proteomes" id="UP000749471"/>
    </source>
</evidence>
<protein>
    <submittedName>
        <fullName evidence="1">Uncharacterized protein</fullName>
    </submittedName>
</protein>
<dbReference type="EMBL" id="JAHLPM010000017">
    <property type="protein sequence ID" value="MBU5439665.1"/>
    <property type="molecule type" value="Genomic_DNA"/>
</dbReference>